<dbReference type="GO" id="GO:0005634">
    <property type="term" value="C:nucleus"/>
    <property type="evidence" value="ECO:0007669"/>
    <property type="project" value="TreeGrafter"/>
</dbReference>
<organism evidence="8">
    <name type="scientific">Pyrodinium bahamense</name>
    <dbReference type="NCBI Taxonomy" id="73915"/>
    <lineage>
        <taxon>Eukaryota</taxon>
        <taxon>Sar</taxon>
        <taxon>Alveolata</taxon>
        <taxon>Dinophyceae</taxon>
        <taxon>Gonyaulacales</taxon>
        <taxon>Pyrocystaceae</taxon>
        <taxon>Pyrodinium</taxon>
    </lineage>
</organism>
<evidence type="ECO:0000256" key="3">
    <source>
        <dbReference type="ARBA" id="ARBA00022833"/>
    </source>
</evidence>
<sequence>MSPGVIALLAIVGPAVGAAVAAAPAVAPAAHTAGLPTLGQLCVDPIGDPGAEACTESVPTHLLQVLLQLQPQLVAMQALPEPQGNASAGAAAAVQGADAQVPPHSAIGASPSSAPFANSFGAALVAAHWPPPPRGDWATQPTLQLPPGGDWAAQPPPVPPPLQPLPPLQPPPPLQPQLARGGCPGRWSPCPLPGSYLPWQGAGWRNVSKRVLIVLEMVPITGVLGFDRLFLCDASPFGIEGNGKEGGTGCFLGIAKLSLGTVAFIKSNFLMPFCLVWWFIDAALIIDNALRGENSIHTLGLTGSFDPATVPAARDLSFAAAAQFGLELALFLPALLVMVLGTDGRRSVSSAVQRFRPSRSPGLSAEDLESATSTILYTAGTANGREDELCSICCDVFQESDCLRVLPCKHRYHVACVDRWLRSNCTCPLCKGEITRRGCSEEGDAPRWERAMLATMEWQG</sequence>
<dbReference type="SUPFAM" id="SSF57850">
    <property type="entry name" value="RING/U-box"/>
    <property type="match status" value="1"/>
</dbReference>
<keyword evidence="3" id="KW-0862">Zinc</keyword>
<keyword evidence="1" id="KW-0479">Metal-binding</keyword>
<dbReference type="AlphaFoldDB" id="A0A7S0FYN5"/>
<dbReference type="InterPro" id="IPR051834">
    <property type="entry name" value="RING_finger_E3_ligase"/>
</dbReference>
<evidence type="ECO:0000256" key="2">
    <source>
        <dbReference type="ARBA" id="ARBA00022771"/>
    </source>
</evidence>
<feature type="compositionally biased region" description="Pro residues" evidence="5">
    <location>
        <begin position="154"/>
        <end position="175"/>
    </location>
</feature>
<dbReference type="GO" id="GO:0008270">
    <property type="term" value="F:zinc ion binding"/>
    <property type="evidence" value="ECO:0007669"/>
    <property type="project" value="UniProtKB-KW"/>
</dbReference>
<evidence type="ECO:0000256" key="6">
    <source>
        <dbReference type="SAM" id="SignalP"/>
    </source>
</evidence>
<feature type="chain" id="PRO_5031486642" description="RING-type domain-containing protein" evidence="6">
    <location>
        <begin position="18"/>
        <end position="460"/>
    </location>
</feature>
<evidence type="ECO:0000256" key="4">
    <source>
        <dbReference type="PROSITE-ProRule" id="PRU00175"/>
    </source>
</evidence>
<dbReference type="EMBL" id="HBEG01048985">
    <property type="protein sequence ID" value="CAD8386167.1"/>
    <property type="molecule type" value="Transcribed_RNA"/>
</dbReference>
<keyword evidence="6" id="KW-0732">Signal</keyword>
<protein>
    <recommendedName>
        <fullName evidence="7">RING-type domain-containing protein</fullName>
    </recommendedName>
</protein>
<dbReference type="Pfam" id="PF13639">
    <property type="entry name" value="zf-RING_2"/>
    <property type="match status" value="1"/>
</dbReference>
<dbReference type="PROSITE" id="PS50089">
    <property type="entry name" value="ZF_RING_2"/>
    <property type="match status" value="1"/>
</dbReference>
<evidence type="ECO:0000259" key="7">
    <source>
        <dbReference type="PROSITE" id="PS50089"/>
    </source>
</evidence>
<keyword evidence="2 4" id="KW-0863">Zinc-finger</keyword>
<feature type="signal peptide" evidence="6">
    <location>
        <begin position="1"/>
        <end position="17"/>
    </location>
</feature>
<dbReference type="InterPro" id="IPR001841">
    <property type="entry name" value="Znf_RING"/>
</dbReference>
<feature type="region of interest" description="Disordered" evidence="5">
    <location>
        <begin position="132"/>
        <end position="179"/>
    </location>
</feature>
<gene>
    <name evidence="8" type="ORF">PBAH0796_LOCUS29855</name>
</gene>
<accession>A0A7S0FYN5</accession>
<dbReference type="InterPro" id="IPR013083">
    <property type="entry name" value="Znf_RING/FYVE/PHD"/>
</dbReference>
<dbReference type="SMART" id="SM00184">
    <property type="entry name" value="RING"/>
    <property type="match status" value="1"/>
</dbReference>
<dbReference type="Gene3D" id="3.30.40.10">
    <property type="entry name" value="Zinc/RING finger domain, C3HC4 (zinc finger)"/>
    <property type="match status" value="1"/>
</dbReference>
<evidence type="ECO:0000256" key="5">
    <source>
        <dbReference type="SAM" id="MobiDB-lite"/>
    </source>
</evidence>
<proteinExistence type="predicted"/>
<dbReference type="PANTHER" id="PTHR45931:SF3">
    <property type="entry name" value="RING ZINC FINGER-CONTAINING PROTEIN"/>
    <property type="match status" value="1"/>
</dbReference>
<reference evidence="8" key="1">
    <citation type="submission" date="2021-01" db="EMBL/GenBank/DDBJ databases">
        <authorList>
            <person name="Corre E."/>
            <person name="Pelletier E."/>
            <person name="Niang G."/>
            <person name="Scheremetjew M."/>
            <person name="Finn R."/>
            <person name="Kale V."/>
            <person name="Holt S."/>
            <person name="Cochrane G."/>
            <person name="Meng A."/>
            <person name="Brown T."/>
            <person name="Cohen L."/>
        </authorList>
    </citation>
    <scope>NUCLEOTIDE SEQUENCE</scope>
    <source>
        <strain evidence="8">Pbaha01</strain>
    </source>
</reference>
<feature type="domain" description="RING-type" evidence="7">
    <location>
        <begin position="390"/>
        <end position="431"/>
    </location>
</feature>
<name>A0A7S0FYN5_9DINO</name>
<evidence type="ECO:0000313" key="8">
    <source>
        <dbReference type="EMBL" id="CAD8386167.1"/>
    </source>
</evidence>
<dbReference type="PANTHER" id="PTHR45931">
    <property type="entry name" value="SI:CH211-59O9.10"/>
    <property type="match status" value="1"/>
</dbReference>
<dbReference type="GO" id="GO:0061630">
    <property type="term" value="F:ubiquitin protein ligase activity"/>
    <property type="evidence" value="ECO:0007669"/>
    <property type="project" value="TreeGrafter"/>
</dbReference>
<dbReference type="GO" id="GO:0006511">
    <property type="term" value="P:ubiquitin-dependent protein catabolic process"/>
    <property type="evidence" value="ECO:0007669"/>
    <property type="project" value="TreeGrafter"/>
</dbReference>
<evidence type="ECO:0000256" key="1">
    <source>
        <dbReference type="ARBA" id="ARBA00022723"/>
    </source>
</evidence>